<dbReference type="PANTHER" id="PTHR11735:SF11">
    <property type="entry name" value="TRNA THREONYLCARBAMOYLADENOSINE BIOSYNTHESIS PROTEIN TSAB"/>
    <property type="match status" value="1"/>
</dbReference>
<dbReference type="EMBL" id="BMZS01000001">
    <property type="protein sequence ID" value="GHD39947.1"/>
    <property type="molecule type" value="Genomic_DNA"/>
</dbReference>
<dbReference type="RefSeq" id="WP_189987111.1">
    <property type="nucleotide sequence ID" value="NZ_BMZS01000001.1"/>
</dbReference>
<gene>
    <name evidence="2" type="ORF">GCM10017083_02650</name>
</gene>
<proteinExistence type="predicted"/>
<reference evidence="2" key="2">
    <citation type="submission" date="2020-09" db="EMBL/GenBank/DDBJ databases">
        <authorList>
            <person name="Sun Q."/>
            <person name="Kim S."/>
        </authorList>
    </citation>
    <scope>NUCLEOTIDE SEQUENCE</scope>
    <source>
        <strain evidence="2">KCTC 42651</strain>
    </source>
</reference>
<feature type="domain" description="Gcp-like" evidence="1">
    <location>
        <begin position="32"/>
        <end position="146"/>
    </location>
</feature>
<dbReference type="SUPFAM" id="SSF53067">
    <property type="entry name" value="Actin-like ATPase domain"/>
    <property type="match status" value="1"/>
</dbReference>
<dbReference type="InterPro" id="IPR043129">
    <property type="entry name" value="ATPase_NBD"/>
</dbReference>
<dbReference type="GO" id="GO:0005829">
    <property type="term" value="C:cytosol"/>
    <property type="evidence" value="ECO:0007669"/>
    <property type="project" value="TreeGrafter"/>
</dbReference>
<keyword evidence="3" id="KW-1185">Reference proteome</keyword>
<organism evidence="2 3">
    <name type="scientific">Thalassobaculum fulvum</name>
    <dbReference type="NCBI Taxonomy" id="1633335"/>
    <lineage>
        <taxon>Bacteria</taxon>
        <taxon>Pseudomonadati</taxon>
        <taxon>Pseudomonadota</taxon>
        <taxon>Alphaproteobacteria</taxon>
        <taxon>Rhodospirillales</taxon>
        <taxon>Thalassobaculaceae</taxon>
        <taxon>Thalassobaculum</taxon>
    </lineage>
</organism>
<name>A0A918XMP9_9PROT</name>
<accession>A0A918XMP9</accession>
<protein>
    <submittedName>
        <fullName evidence="2">tRNA (Adenosine(37)-N6)-threonylcarbamoyltransferase complex dimerization subunit type 1 TsaB</fullName>
    </submittedName>
</protein>
<dbReference type="InterPro" id="IPR000905">
    <property type="entry name" value="Gcp-like_dom"/>
</dbReference>
<dbReference type="PANTHER" id="PTHR11735">
    <property type="entry name" value="TRNA N6-ADENOSINE THREONYLCARBAMOYLTRANSFERASE"/>
    <property type="match status" value="1"/>
</dbReference>
<evidence type="ECO:0000259" key="1">
    <source>
        <dbReference type="Pfam" id="PF00814"/>
    </source>
</evidence>
<evidence type="ECO:0000313" key="3">
    <source>
        <dbReference type="Proteomes" id="UP000630353"/>
    </source>
</evidence>
<reference evidence="2" key="1">
    <citation type="journal article" date="2014" name="Int. J. Syst. Evol. Microbiol.">
        <title>Complete genome sequence of Corynebacterium casei LMG S-19264T (=DSM 44701T), isolated from a smear-ripened cheese.</title>
        <authorList>
            <consortium name="US DOE Joint Genome Institute (JGI-PGF)"/>
            <person name="Walter F."/>
            <person name="Albersmeier A."/>
            <person name="Kalinowski J."/>
            <person name="Ruckert C."/>
        </authorList>
    </citation>
    <scope>NUCLEOTIDE SEQUENCE</scope>
    <source>
        <strain evidence="2">KCTC 42651</strain>
    </source>
</reference>
<dbReference type="GO" id="GO:0002949">
    <property type="term" value="P:tRNA threonylcarbamoyladenosine modification"/>
    <property type="evidence" value="ECO:0007669"/>
    <property type="project" value="InterPro"/>
</dbReference>
<sequence>MTRLLALDCSAGACSVAVSDAGGVLAAAGTAMNRGHAEALMPMVERVMAEAGLGWDRLDAVAATVGPGSFTGVRIGLAAARGIALAAALPTVPVTTLEAVAEAAGAGTAPLLVVLDTKRSDLYGQWFGAGGDALDGPRVATAAALLAARPAGAEGCRLAGDAAPGLLKAAGDAGLDPRLVAGFGPDARAVAAVALRRLASGGAAPLTPLYLRAPDVTPPTAAR</sequence>
<dbReference type="Pfam" id="PF00814">
    <property type="entry name" value="TsaD"/>
    <property type="match status" value="1"/>
</dbReference>
<dbReference type="Gene3D" id="3.30.420.40">
    <property type="match status" value="2"/>
</dbReference>
<dbReference type="NCBIfam" id="TIGR03725">
    <property type="entry name" value="T6A_YeaZ"/>
    <property type="match status" value="1"/>
</dbReference>
<comment type="caution">
    <text evidence="2">The sequence shown here is derived from an EMBL/GenBank/DDBJ whole genome shotgun (WGS) entry which is preliminary data.</text>
</comment>
<dbReference type="AlphaFoldDB" id="A0A918XMP9"/>
<dbReference type="InterPro" id="IPR022496">
    <property type="entry name" value="T6A_TsaB"/>
</dbReference>
<dbReference type="Proteomes" id="UP000630353">
    <property type="component" value="Unassembled WGS sequence"/>
</dbReference>
<evidence type="ECO:0000313" key="2">
    <source>
        <dbReference type="EMBL" id="GHD39947.1"/>
    </source>
</evidence>